<gene>
    <name evidence="1" type="ORF">NC653_030972</name>
</gene>
<keyword evidence="2" id="KW-1185">Reference proteome</keyword>
<comment type="caution">
    <text evidence="1">The sequence shown here is derived from an EMBL/GenBank/DDBJ whole genome shotgun (WGS) entry which is preliminary data.</text>
</comment>
<evidence type="ECO:0000313" key="1">
    <source>
        <dbReference type="EMBL" id="KAJ6974988.1"/>
    </source>
</evidence>
<organism evidence="1 2">
    <name type="scientific">Populus alba x Populus x berolinensis</name>
    <dbReference type="NCBI Taxonomy" id="444605"/>
    <lineage>
        <taxon>Eukaryota</taxon>
        <taxon>Viridiplantae</taxon>
        <taxon>Streptophyta</taxon>
        <taxon>Embryophyta</taxon>
        <taxon>Tracheophyta</taxon>
        <taxon>Spermatophyta</taxon>
        <taxon>Magnoliopsida</taxon>
        <taxon>eudicotyledons</taxon>
        <taxon>Gunneridae</taxon>
        <taxon>Pentapetalae</taxon>
        <taxon>rosids</taxon>
        <taxon>fabids</taxon>
        <taxon>Malpighiales</taxon>
        <taxon>Salicaceae</taxon>
        <taxon>Saliceae</taxon>
        <taxon>Populus</taxon>
    </lineage>
</organism>
<dbReference type="EMBL" id="JAQIZT010000013">
    <property type="protein sequence ID" value="KAJ6974988.1"/>
    <property type="molecule type" value="Genomic_DNA"/>
</dbReference>
<accession>A0AAD6LX84</accession>
<name>A0AAD6LX84_9ROSI</name>
<dbReference type="AlphaFoldDB" id="A0AAD6LX84"/>
<proteinExistence type="predicted"/>
<evidence type="ECO:0000313" key="2">
    <source>
        <dbReference type="Proteomes" id="UP001164929"/>
    </source>
</evidence>
<reference evidence="1" key="1">
    <citation type="journal article" date="2023" name="Mol. Ecol. Resour.">
        <title>Chromosome-level genome assembly of a triploid poplar Populus alba 'Berolinensis'.</title>
        <authorList>
            <person name="Chen S."/>
            <person name="Yu Y."/>
            <person name="Wang X."/>
            <person name="Wang S."/>
            <person name="Zhang T."/>
            <person name="Zhou Y."/>
            <person name="He R."/>
            <person name="Meng N."/>
            <person name="Wang Y."/>
            <person name="Liu W."/>
            <person name="Liu Z."/>
            <person name="Liu J."/>
            <person name="Guo Q."/>
            <person name="Huang H."/>
            <person name="Sederoff R.R."/>
            <person name="Wang G."/>
            <person name="Qu G."/>
            <person name="Chen S."/>
        </authorList>
    </citation>
    <scope>NUCLEOTIDE SEQUENCE</scope>
    <source>
        <strain evidence="1">SC-2020</strain>
    </source>
</reference>
<protein>
    <submittedName>
        <fullName evidence="1">Uncharacterized protein</fullName>
    </submittedName>
</protein>
<sequence length="137" mass="15483">MRKYLPCCGTPFTRQKGPISIVSLSPFLLSSGHEFTAVENTSFFIHFVHTVTRRRFTAMETASGCHVQDKEKISRVLVDGISRDQIYVLHAGTVTLMMHSLYLITLTGHSNNIYRKCPGSRASLPPTSLYYYPYCIC</sequence>
<dbReference type="Proteomes" id="UP001164929">
    <property type="component" value="Chromosome 13"/>
</dbReference>